<dbReference type="GeneID" id="14903189"/>
<evidence type="ECO:0000256" key="1">
    <source>
        <dbReference type="SAM" id="Coils"/>
    </source>
</evidence>
<reference evidence="2 3" key="1">
    <citation type="submission" date="2011-07" db="EMBL/GenBank/DDBJ databases">
        <authorList>
            <person name="Coyne R."/>
            <person name="Brami D."/>
            <person name="Johnson J."/>
            <person name="Hostetler J."/>
            <person name="Hannick L."/>
            <person name="Clark T."/>
            <person name="Cassidy-Hanley D."/>
            <person name="Inman J."/>
        </authorList>
    </citation>
    <scope>NUCLEOTIDE SEQUENCE [LARGE SCALE GENOMIC DNA]</scope>
    <source>
        <strain evidence="2 3">G5</strain>
    </source>
</reference>
<sequence length="78" mass="8045">MSYIIKQIKNNTESVSQNVNAAKNQIDQADKQLKQFEGNIAKLACTAVGCGLGFIAGGPIGAAFGGGFTGICIKGLLK</sequence>
<keyword evidence="1" id="KW-0175">Coiled coil</keyword>
<gene>
    <name evidence="2" type="ORF">IMG5_201290</name>
</gene>
<name>G0R5Y3_ICHMU</name>
<evidence type="ECO:0000313" key="3">
    <source>
        <dbReference type="Proteomes" id="UP000008983"/>
    </source>
</evidence>
<dbReference type="EMBL" id="GL984387">
    <property type="protein sequence ID" value="EGR27107.1"/>
    <property type="molecule type" value="Genomic_DNA"/>
</dbReference>
<feature type="coiled-coil region" evidence="1">
    <location>
        <begin position="5"/>
        <end position="46"/>
    </location>
</feature>
<organism evidence="2 3">
    <name type="scientific">Ichthyophthirius multifiliis</name>
    <name type="common">White spot disease agent</name>
    <name type="synonym">Ich</name>
    <dbReference type="NCBI Taxonomy" id="5932"/>
    <lineage>
        <taxon>Eukaryota</taxon>
        <taxon>Sar</taxon>
        <taxon>Alveolata</taxon>
        <taxon>Ciliophora</taxon>
        <taxon>Intramacronucleata</taxon>
        <taxon>Oligohymenophorea</taxon>
        <taxon>Hymenostomatida</taxon>
        <taxon>Ophryoglenina</taxon>
        <taxon>Ichthyophthirius</taxon>
    </lineage>
</organism>
<keyword evidence="3" id="KW-1185">Reference proteome</keyword>
<evidence type="ECO:0000313" key="2">
    <source>
        <dbReference type="EMBL" id="EGR27107.1"/>
    </source>
</evidence>
<protein>
    <recommendedName>
        <fullName evidence="4">Bacteriocin</fullName>
    </recommendedName>
</protein>
<accession>G0R5Y3</accession>
<evidence type="ECO:0008006" key="4">
    <source>
        <dbReference type="Google" id="ProtNLM"/>
    </source>
</evidence>
<dbReference type="InParanoid" id="G0R5Y3"/>
<proteinExistence type="predicted"/>
<dbReference type="RefSeq" id="XP_004023991.1">
    <property type="nucleotide sequence ID" value="XM_004023942.1"/>
</dbReference>
<dbReference type="Proteomes" id="UP000008983">
    <property type="component" value="Unassembled WGS sequence"/>
</dbReference>
<dbReference type="AlphaFoldDB" id="G0R5Y3"/>